<name>A0A3G5ADL3_9VIRU</name>
<sequence length="92" mass="10676">MVKPSEEHPIIQSYVDICISGCIIIDNLLQDDEFGFSIEFIMSTARWSKHWINDRLKVYASHTYEPYTSQINKLLSLTIDESILEQIKIDPS</sequence>
<protein>
    <submittedName>
        <fullName evidence="1">Uncharacterized protein</fullName>
    </submittedName>
</protein>
<evidence type="ECO:0000313" key="1">
    <source>
        <dbReference type="EMBL" id="AYV83459.1"/>
    </source>
</evidence>
<accession>A0A3G5ADL3</accession>
<dbReference type="EMBL" id="MK072389">
    <property type="protein sequence ID" value="AYV83459.1"/>
    <property type="molecule type" value="Genomic_DNA"/>
</dbReference>
<gene>
    <name evidence="1" type="ORF">Hyperionvirus7_30</name>
</gene>
<reference evidence="1" key="1">
    <citation type="submission" date="2018-10" db="EMBL/GenBank/DDBJ databases">
        <title>Hidden diversity of soil giant viruses.</title>
        <authorList>
            <person name="Schulz F."/>
            <person name="Alteio L."/>
            <person name="Goudeau D."/>
            <person name="Ryan E.M."/>
            <person name="Malmstrom R.R."/>
            <person name="Blanchard J."/>
            <person name="Woyke T."/>
        </authorList>
    </citation>
    <scope>NUCLEOTIDE SEQUENCE</scope>
    <source>
        <strain evidence="1">HYV1</strain>
    </source>
</reference>
<proteinExistence type="predicted"/>
<organism evidence="1">
    <name type="scientific">Hyperionvirus sp</name>
    <dbReference type="NCBI Taxonomy" id="2487770"/>
    <lineage>
        <taxon>Viruses</taxon>
        <taxon>Varidnaviria</taxon>
        <taxon>Bamfordvirae</taxon>
        <taxon>Nucleocytoviricota</taxon>
        <taxon>Megaviricetes</taxon>
        <taxon>Imitervirales</taxon>
        <taxon>Mimiviridae</taxon>
        <taxon>Klosneuvirinae</taxon>
    </lineage>
</organism>